<dbReference type="Proteomes" id="UP000597459">
    <property type="component" value="Unassembled WGS sequence"/>
</dbReference>
<sequence length="308" mass="33732">MRTADTHTSEPALLATEADRLAAPLPALVMEAERIAATVATGLHGRRRAGPGETFWQFRPALPGESVSRIDWRQSARSHRAQARETEAENAQTIYLWCDLSPSMFWRSDTRALPLKRDRAILLLLGLASLLERSDERVRLLTPQGPAMLPPGAGRIAMRIGLALETLARQDSLPALPAAIALPRHARLIVASDLLCPDQDLDALLRGLAGNGIGAHLIQIHDPAERALPWSGRVRFEGTEGEPSITLPRVETLREDYGKLFDERVRKLRMLADRCGHTLLTHSTDMSAASTLLTLGTSLQSHRTGGRA</sequence>
<proteinExistence type="predicted"/>
<feature type="domain" description="DUF58" evidence="1">
    <location>
        <begin position="58"/>
        <end position="260"/>
    </location>
</feature>
<dbReference type="Pfam" id="PF01882">
    <property type="entry name" value="DUF58"/>
    <property type="match status" value="1"/>
</dbReference>
<name>A0A967B5Q2_9PROT</name>
<dbReference type="AlphaFoldDB" id="A0A967B5Q2"/>
<gene>
    <name evidence="2" type="ORF">GOB87_09985</name>
</gene>
<keyword evidence="3" id="KW-1185">Reference proteome</keyword>
<dbReference type="PANTHER" id="PTHR33608:SF6">
    <property type="entry name" value="BLL2464 PROTEIN"/>
    <property type="match status" value="1"/>
</dbReference>
<accession>A0A967B5Q2</accession>
<evidence type="ECO:0000259" key="1">
    <source>
        <dbReference type="Pfam" id="PF01882"/>
    </source>
</evidence>
<organism evidence="2 3">
    <name type="scientific">Acetobacter estunensis</name>
    <dbReference type="NCBI Taxonomy" id="104097"/>
    <lineage>
        <taxon>Bacteria</taxon>
        <taxon>Pseudomonadati</taxon>
        <taxon>Pseudomonadota</taxon>
        <taxon>Alphaproteobacteria</taxon>
        <taxon>Acetobacterales</taxon>
        <taxon>Acetobacteraceae</taxon>
        <taxon>Acetobacter</taxon>
    </lineage>
</organism>
<dbReference type="PANTHER" id="PTHR33608">
    <property type="entry name" value="BLL2464 PROTEIN"/>
    <property type="match status" value="1"/>
</dbReference>
<comment type="caution">
    <text evidence="2">The sequence shown here is derived from an EMBL/GenBank/DDBJ whole genome shotgun (WGS) entry which is preliminary data.</text>
</comment>
<evidence type="ECO:0000313" key="3">
    <source>
        <dbReference type="Proteomes" id="UP000597459"/>
    </source>
</evidence>
<reference evidence="2" key="1">
    <citation type="submission" date="2019-11" db="EMBL/GenBank/DDBJ databases">
        <title>Description of new Acetobacter species.</title>
        <authorList>
            <person name="Cleenwerck I."/>
            <person name="Sombolestani A.S."/>
        </authorList>
    </citation>
    <scope>NUCLEOTIDE SEQUENCE</scope>
    <source>
        <strain evidence="2">LMG 1626</strain>
    </source>
</reference>
<evidence type="ECO:0000313" key="2">
    <source>
        <dbReference type="EMBL" id="NHO54282.1"/>
    </source>
</evidence>
<protein>
    <submittedName>
        <fullName evidence="2">DUF58 domain-containing protein</fullName>
    </submittedName>
</protein>
<dbReference type="InterPro" id="IPR002881">
    <property type="entry name" value="DUF58"/>
</dbReference>
<dbReference type="EMBL" id="WOTH01000019">
    <property type="protein sequence ID" value="NHO54282.1"/>
    <property type="molecule type" value="Genomic_DNA"/>
</dbReference>